<evidence type="ECO:0000313" key="11">
    <source>
        <dbReference type="EMBL" id="KAJ8100527.1"/>
    </source>
</evidence>
<feature type="region of interest" description="Disordered" evidence="7">
    <location>
        <begin position="244"/>
        <end position="263"/>
    </location>
</feature>
<evidence type="ECO:0000256" key="6">
    <source>
        <dbReference type="SAM" id="Coils"/>
    </source>
</evidence>
<keyword evidence="3 9" id="KW-0732">Signal</keyword>
<dbReference type="PROSITE" id="PS51328">
    <property type="entry name" value="L_LECTIN_LIKE"/>
    <property type="match status" value="1"/>
</dbReference>
<dbReference type="InterPro" id="IPR005052">
    <property type="entry name" value="Lectin_leg"/>
</dbReference>
<feature type="transmembrane region" description="Helical" evidence="8">
    <location>
        <begin position="393"/>
        <end position="414"/>
    </location>
</feature>
<dbReference type="RefSeq" id="XP_056043977.1">
    <property type="nucleotide sequence ID" value="XM_056185045.1"/>
</dbReference>
<dbReference type="AlphaFoldDB" id="A0AAD7QS67"/>
<evidence type="ECO:0000256" key="9">
    <source>
        <dbReference type="SAM" id="SignalP"/>
    </source>
</evidence>
<dbReference type="GO" id="GO:0005789">
    <property type="term" value="C:endoplasmic reticulum membrane"/>
    <property type="evidence" value="ECO:0007669"/>
    <property type="project" value="TreeGrafter"/>
</dbReference>
<accession>A0AAD7QS67</accession>
<evidence type="ECO:0000256" key="7">
    <source>
        <dbReference type="SAM" id="MobiDB-lite"/>
    </source>
</evidence>
<feature type="chain" id="PRO_5041976975" evidence="9">
    <location>
        <begin position="26"/>
        <end position="426"/>
    </location>
</feature>
<evidence type="ECO:0000256" key="5">
    <source>
        <dbReference type="ARBA" id="ARBA00023136"/>
    </source>
</evidence>
<keyword evidence="5 8" id="KW-0472">Membrane</keyword>
<keyword evidence="6" id="KW-0175">Coiled coil</keyword>
<evidence type="ECO:0000256" key="4">
    <source>
        <dbReference type="ARBA" id="ARBA00022989"/>
    </source>
</evidence>
<keyword evidence="12" id="KW-1185">Reference proteome</keyword>
<feature type="domain" description="L-type lectin-like" evidence="10">
    <location>
        <begin position="27"/>
        <end position="234"/>
    </location>
</feature>
<dbReference type="GO" id="GO:0000139">
    <property type="term" value="C:Golgi membrane"/>
    <property type="evidence" value="ECO:0007669"/>
    <property type="project" value="TreeGrafter"/>
</dbReference>
<dbReference type="InterPro" id="IPR051136">
    <property type="entry name" value="Intracellular_Lectin-GPT"/>
</dbReference>
<dbReference type="InterPro" id="IPR013320">
    <property type="entry name" value="ConA-like_dom_sf"/>
</dbReference>
<dbReference type="EMBL" id="JARPMG010000005">
    <property type="protein sequence ID" value="KAJ8100527.1"/>
    <property type="molecule type" value="Genomic_DNA"/>
</dbReference>
<dbReference type="Proteomes" id="UP001217417">
    <property type="component" value="Unassembled WGS sequence"/>
</dbReference>
<comment type="caution">
    <text evidence="11">The sequence shown here is derived from an EMBL/GenBank/DDBJ whole genome shotgun (WGS) entry which is preliminary data.</text>
</comment>
<feature type="coiled-coil region" evidence="6">
    <location>
        <begin position="282"/>
        <end position="333"/>
    </location>
</feature>
<evidence type="ECO:0000256" key="2">
    <source>
        <dbReference type="ARBA" id="ARBA00022692"/>
    </source>
</evidence>
<dbReference type="GO" id="GO:0005537">
    <property type="term" value="F:D-mannose binding"/>
    <property type="evidence" value="ECO:0007669"/>
    <property type="project" value="TreeGrafter"/>
</dbReference>
<gene>
    <name evidence="11" type="ORF">POJ06DRAFT_196742</name>
</gene>
<name>A0AAD7QS67_9ASCO</name>
<dbReference type="GeneID" id="80880211"/>
<feature type="signal peptide" evidence="9">
    <location>
        <begin position="1"/>
        <end position="25"/>
    </location>
</feature>
<dbReference type="Gene3D" id="2.60.120.200">
    <property type="match status" value="1"/>
</dbReference>
<keyword evidence="4 8" id="KW-1133">Transmembrane helix</keyword>
<protein>
    <submittedName>
        <fullName evidence="11">Concanavalin A-like lectin/glucanase domain-containing protein</fullName>
    </submittedName>
</protein>
<proteinExistence type="predicted"/>
<evidence type="ECO:0000259" key="10">
    <source>
        <dbReference type="PROSITE" id="PS51328"/>
    </source>
</evidence>
<dbReference type="GO" id="GO:0030134">
    <property type="term" value="C:COPII-coated ER to Golgi transport vesicle"/>
    <property type="evidence" value="ECO:0007669"/>
    <property type="project" value="TreeGrafter"/>
</dbReference>
<keyword evidence="2 8" id="KW-0812">Transmembrane</keyword>
<organism evidence="11 12">
    <name type="scientific">Lipomyces tetrasporus</name>
    <dbReference type="NCBI Taxonomy" id="54092"/>
    <lineage>
        <taxon>Eukaryota</taxon>
        <taxon>Fungi</taxon>
        <taxon>Dikarya</taxon>
        <taxon>Ascomycota</taxon>
        <taxon>Saccharomycotina</taxon>
        <taxon>Lipomycetes</taxon>
        <taxon>Lipomycetales</taxon>
        <taxon>Lipomycetaceae</taxon>
        <taxon>Lipomyces</taxon>
    </lineage>
</organism>
<evidence type="ECO:0000256" key="8">
    <source>
        <dbReference type="SAM" id="Phobius"/>
    </source>
</evidence>
<dbReference type="SUPFAM" id="SSF49899">
    <property type="entry name" value="Concanavalin A-like lectins/glucanases"/>
    <property type="match status" value="1"/>
</dbReference>
<dbReference type="PANTHER" id="PTHR12223">
    <property type="entry name" value="VESICULAR MANNOSE-BINDING LECTIN"/>
    <property type="match status" value="1"/>
</dbReference>
<dbReference type="PANTHER" id="PTHR12223:SF28">
    <property type="entry name" value="LECTIN, MANNOSE BINDING 1 LIKE"/>
    <property type="match status" value="1"/>
</dbReference>
<evidence type="ECO:0000256" key="1">
    <source>
        <dbReference type="ARBA" id="ARBA00004479"/>
    </source>
</evidence>
<dbReference type="GO" id="GO:0005793">
    <property type="term" value="C:endoplasmic reticulum-Golgi intermediate compartment"/>
    <property type="evidence" value="ECO:0007669"/>
    <property type="project" value="TreeGrafter"/>
</dbReference>
<evidence type="ECO:0000313" key="12">
    <source>
        <dbReference type="Proteomes" id="UP001217417"/>
    </source>
</evidence>
<sequence>MRGSLLYHGVLSAIGLLGICGPAVCVDQPDPTLSLGSPISRDKSTIPEWDKLGTVTVEVDRVFLTAPGEKGQTGAIWTRNANSYTTWVTELTFRASGGERPGGGLAIWYTAQKEQGPIYGSRDLWDGLGIFIDSMGGQGNVRGHLNDGTINYATLPEPQSQAFAQCPLRYRNTGSMVSVRLSVGPRELQIEVDGRMCFETNKIALPHNFYLGVSAASYDNPDSFEVFSFKTTGSGVAPVIQTSKQTIRQDQPSARQQRPDQHQQPYIVNDETVKELVSSDRLVALEKAAESTVEKVNSLREEIESLHSLKPLLERLDQRLGRIESTVSKTEAQFHGATANMHESTKQNIAAEITRLTEKLDAVDHVIREHTSSLVGTIPDTIHEAITKGGPSVWAAVFVLIAIQGGIAGAYLFYRKRRADYHPKYL</sequence>
<comment type="subcellular location">
    <subcellularLocation>
        <location evidence="1">Membrane</location>
        <topology evidence="1">Single-pass type I membrane protein</topology>
    </subcellularLocation>
</comment>
<dbReference type="Pfam" id="PF03388">
    <property type="entry name" value="Lectin_leg-like"/>
    <property type="match status" value="1"/>
</dbReference>
<reference evidence="11" key="1">
    <citation type="submission" date="2023-03" db="EMBL/GenBank/DDBJ databases">
        <title>Near-Complete genome sequence of Lipomyces tetrasporous NRRL Y-64009, an oleaginous yeast capable of growing on lignocellulosic hydrolysates.</title>
        <authorList>
            <consortium name="Lawrence Berkeley National Laboratory"/>
            <person name="Jagtap S.S."/>
            <person name="Liu J.-J."/>
            <person name="Walukiewicz H.E."/>
            <person name="Pangilinan J."/>
            <person name="Lipzen A."/>
            <person name="Ahrendt S."/>
            <person name="Koriabine M."/>
            <person name="Cobaugh K."/>
            <person name="Salamov A."/>
            <person name="Yoshinaga Y."/>
            <person name="Ng V."/>
            <person name="Daum C."/>
            <person name="Grigoriev I.V."/>
            <person name="Slininger P.J."/>
            <person name="Dien B.S."/>
            <person name="Jin Y.-S."/>
            <person name="Rao C.V."/>
        </authorList>
    </citation>
    <scope>NUCLEOTIDE SEQUENCE</scope>
    <source>
        <strain evidence="11">NRRL Y-64009</strain>
    </source>
</reference>
<evidence type="ECO:0000256" key="3">
    <source>
        <dbReference type="ARBA" id="ARBA00022729"/>
    </source>
</evidence>
<dbReference type="GO" id="GO:0006888">
    <property type="term" value="P:endoplasmic reticulum to Golgi vesicle-mediated transport"/>
    <property type="evidence" value="ECO:0007669"/>
    <property type="project" value="TreeGrafter"/>
</dbReference>